<dbReference type="InterPro" id="IPR020846">
    <property type="entry name" value="MFS_dom"/>
</dbReference>
<name>A0ABS0GTH6_9ACTN</name>
<keyword evidence="3 5" id="KW-1133">Transmembrane helix</keyword>
<evidence type="ECO:0000259" key="6">
    <source>
        <dbReference type="PROSITE" id="PS50850"/>
    </source>
</evidence>
<dbReference type="Proteomes" id="UP000638560">
    <property type="component" value="Unassembled WGS sequence"/>
</dbReference>
<keyword evidence="2 5" id="KW-0812">Transmembrane</keyword>
<feature type="transmembrane region" description="Helical" evidence="5">
    <location>
        <begin position="141"/>
        <end position="163"/>
    </location>
</feature>
<dbReference type="InterPro" id="IPR011701">
    <property type="entry name" value="MFS"/>
</dbReference>
<feature type="transmembrane region" description="Helical" evidence="5">
    <location>
        <begin position="207"/>
        <end position="225"/>
    </location>
</feature>
<reference evidence="7 8" key="1">
    <citation type="submission" date="2020-11" db="EMBL/GenBank/DDBJ databases">
        <title>A novel isolate from a Black sea contaminated sediment with potential to produce alkanes: Plantactinospora alkalitolerans sp. nov.</title>
        <authorList>
            <person name="Carro L."/>
            <person name="Veyisoglu A."/>
            <person name="Guven K."/>
            <person name="Schumann P."/>
            <person name="Klenk H.-P."/>
            <person name="Sahin N."/>
        </authorList>
    </citation>
    <scope>NUCLEOTIDE SEQUENCE [LARGE SCALE GENOMIC DNA]</scope>
    <source>
        <strain evidence="7 8">S1510</strain>
    </source>
</reference>
<evidence type="ECO:0000256" key="3">
    <source>
        <dbReference type="ARBA" id="ARBA00022989"/>
    </source>
</evidence>
<dbReference type="Pfam" id="PF07690">
    <property type="entry name" value="MFS_1"/>
    <property type="match status" value="1"/>
</dbReference>
<dbReference type="PANTHER" id="PTHR42718">
    <property type="entry name" value="MAJOR FACILITATOR SUPERFAMILY MULTIDRUG TRANSPORTER MFSC"/>
    <property type="match status" value="1"/>
</dbReference>
<feature type="transmembrane region" description="Helical" evidence="5">
    <location>
        <begin position="435"/>
        <end position="456"/>
    </location>
</feature>
<feature type="transmembrane region" description="Helical" evidence="5">
    <location>
        <begin position="12"/>
        <end position="31"/>
    </location>
</feature>
<evidence type="ECO:0000256" key="5">
    <source>
        <dbReference type="SAM" id="Phobius"/>
    </source>
</evidence>
<comment type="caution">
    <text evidence="7">The sequence shown here is derived from an EMBL/GenBank/DDBJ whole genome shotgun (WGS) entry which is preliminary data.</text>
</comment>
<keyword evidence="4 5" id="KW-0472">Membrane</keyword>
<sequence length="465" mass="47982">MPEISTPIRSALRWWIFAVILVADILDLLSTTVTNIAAPSVVRDLHAPVSLTPWLGSTYALALGSILVVGGRIGDRYGYRRSFLLGIAGFGAASLLCALAWDSASIIGARLLQGAFGALLIPQGFSILLRAFPRTELGRVFGLFGPLMAVGSISGPVVAGLLIEADPLGLGWRGVFAANLLLALVVLLIAARVLPADRGRRAVAIDPLATLLLMLGVLGMLGGLIQSADGGWTPLPVFAIVAGLALLALFSRHQLRGGNPLLAPALFRNRGFVAGLLVSSLFFAAVAGLLYVTSLYLQSGLRLAPLRTSEIMLPLSVGIIIASFSARGAIVRLGRRLVTVGLALTGTGVLGYLAIVGAKAPAWLFTVPLFLCGLGMGCCFGSLFAVTLGDVDEEQTGSASGTLNAVQQIVNAVGSAVVSTLFLTVGAVHGARSGLLLTLLGVLGVIVLCGLCLPLLPRAAAADHH</sequence>
<evidence type="ECO:0000256" key="2">
    <source>
        <dbReference type="ARBA" id="ARBA00022692"/>
    </source>
</evidence>
<dbReference type="PROSITE" id="PS50850">
    <property type="entry name" value="MFS"/>
    <property type="match status" value="1"/>
</dbReference>
<feature type="transmembrane region" description="Helical" evidence="5">
    <location>
        <begin position="107"/>
        <end position="129"/>
    </location>
</feature>
<proteinExistence type="predicted"/>
<dbReference type="InterPro" id="IPR036259">
    <property type="entry name" value="MFS_trans_sf"/>
</dbReference>
<dbReference type="PANTHER" id="PTHR42718:SF39">
    <property type="entry name" value="ACTINORHODIN TRANSPORTER-RELATED"/>
    <property type="match status" value="1"/>
</dbReference>
<feature type="transmembrane region" description="Helical" evidence="5">
    <location>
        <begin position="51"/>
        <end position="70"/>
    </location>
</feature>
<evidence type="ECO:0000313" key="7">
    <source>
        <dbReference type="EMBL" id="MBF9129359.1"/>
    </source>
</evidence>
<feature type="transmembrane region" description="Helical" evidence="5">
    <location>
        <begin position="409"/>
        <end position="429"/>
    </location>
</feature>
<accession>A0ABS0GTH6</accession>
<feature type="transmembrane region" description="Helical" evidence="5">
    <location>
        <begin position="82"/>
        <end position="101"/>
    </location>
</feature>
<comment type="subcellular location">
    <subcellularLocation>
        <location evidence="1">Cell membrane</location>
        <topology evidence="1">Multi-pass membrane protein</topology>
    </subcellularLocation>
</comment>
<feature type="domain" description="Major facilitator superfamily (MFS) profile" evidence="6">
    <location>
        <begin position="16"/>
        <end position="456"/>
    </location>
</feature>
<feature type="transmembrane region" description="Helical" evidence="5">
    <location>
        <begin position="175"/>
        <end position="195"/>
    </location>
</feature>
<feature type="transmembrane region" description="Helical" evidence="5">
    <location>
        <begin position="337"/>
        <end position="356"/>
    </location>
</feature>
<evidence type="ECO:0000256" key="4">
    <source>
        <dbReference type="ARBA" id="ARBA00023136"/>
    </source>
</evidence>
<keyword evidence="8" id="KW-1185">Reference proteome</keyword>
<feature type="transmembrane region" description="Helical" evidence="5">
    <location>
        <begin position="231"/>
        <end position="250"/>
    </location>
</feature>
<dbReference type="EMBL" id="JADPUN010000115">
    <property type="protein sequence ID" value="MBF9129359.1"/>
    <property type="molecule type" value="Genomic_DNA"/>
</dbReference>
<organism evidence="7 8">
    <name type="scientific">Plantactinospora alkalitolerans</name>
    <dbReference type="NCBI Taxonomy" id="2789879"/>
    <lineage>
        <taxon>Bacteria</taxon>
        <taxon>Bacillati</taxon>
        <taxon>Actinomycetota</taxon>
        <taxon>Actinomycetes</taxon>
        <taxon>Micromonosporales</taxon>
        <taxon>Micromonosporaceae</taxon>
        <taxon>Plantactinospora</taxon>
    </lineage>
</organism>
<protein>
    <submittedName>
        <fullName evidence="7">MFS transporter</fullName>
    </submittedName>
</protein>
<feature type="transmembrane region" description="Helical" evidence="5">
    <location>
        <begin position="311"/>
        <end position="330"/>
    </location>
</feature>
<gene>
    <name evidence="7" type="ORF">I0C86_10295</name>
</gene>
<feature type="transmembrane region" description="Helical" evidence="5">
    <location>
        <begin position="271"/>
        <end position="291"/>
    </location>
</feature>
<feature type="transmembrane region" description="Helical" evidence="5">
    <location>
        <begin position="362"/>
        <end position="388"/>
    </location>
</feature>
<dbReference type="Gene3D" id="1.20.1720.10">
    <property type="entry name" value="Multidrug resistance protein D"/>
    <property type="match status" value="1"/>
</dbReference>
<dbReference type="PRINTS" id="PR01036">
    <property type="entry name" value="TCRTETB"/>
</dbReference>
<dbReference type="RefSeq" id="WP_196200992.1">
    <property type="nucleotide sequence ID" value="NZ_JADPUN010000115.1"/>
</dbReference>
<evidence type="ECO:0000256" key="1">
    <source>
        <dbReference type="ARBA" id="ARBA00004651"/>
    </source>
</evidence>
<dbReference type="SUPFAM" id="SSF103473">
    <property type="entry name" value="MFS general substrate transporter"/>
    <property type="match status" value="1"/>
</dbReference>
<evidence type="ECO:0000313" key="8">
    <source>
        <dbReference type="Proteomes" id="UP000638560"/>
    </source>
</evidence>
<dbReference type="Gene3D" id="1.20.1250.20">
    <property type="entry name" value="MFS general substrate transporter like domains"/>
    <property type="match status" value="1"/>
</dbReference>